<dbReference type="STRING" id="5722.A2E2H8"/>
<dbReference type="GO" id="GO:0016020">
    <property type="term" value="C:membrane"/>
    <property type="evidence" value="ECO:0000318"/>
    <property type="project" value="GO_Central"/>
</dbReference>
<dbReference type="PANTHER" id="PTHR42884:SF14">
    <property type="entry name" value="NEUROENDOCRINE CONVERTASE 1"/>
    <property type="match status" value="1"/>
</dbReference>
<dbReference type="VEuPathDB" id="TrichDB:TVAG_444370"/>
<feature type="transmembrane region" description="Helical" evidence="4">
    <location>
        <begin position="819"/>
        <end position="843"/>
    </location>
</feature>
<evidence type="ECO:0000256" key="2">
    <source>
        <dbReference type="ARBA" id="ARBA00022801"/>
    </source>
</evidence>
<dbReference type="InterPro" id="IPR008979">
    <property type="entry name" value="Galactose-bd-like_sf"/>
</dbReference>
<keyword evidence="4" id="KW-0812">Transmembrane</keyword>
<dbReference type="KEGG" id="tva:4771127"/>
<dbReference type="AlphaFoldDB" id="A2E2H8"/>
<sequence length="867" mass="100129">MELIFFLQYRIEPEWDYPTISGEHVRTIYPLTDVFDNSNHNLTFNPYATYSNWDSITNKGPIKQEDASKIHFLFIGEGFNDDDPRLNRTYFKGGDIGITISGNKSGNSSFFEGTGSISLALTKDFSMFDNSNFSYYWMEKAEETQVENFLGNFSKLESNETNYSFEIIIMSSPRGVFRYEKRELYPFYRYDNWDIEIEKVIEAQNNKTNISSPIIIFRGGDDGMLPLDSQHYTLNYLPQTFLIGSSTVTGGSAFYSQWSSGLLAVVTSGGQDTLTFGKSRFYPSITVANYTTDLNRSGYGSNMAASIFAAAVAKMKLKFNHTRIDYRTVLYMVALTSTVIDYEHPLWINNTAHVMFNPAFGYGRINLDKLLDENIFNEINSLKGDLVKHTLYLVNNKDEEDNRLMTFATEKERLYVFNYTSTEMQRVETVQFSFYLMNYTFSDVHIRIKSPSGTVAHIRQGGMGEQKGIQLDPLPKMEFVILSREFFGETPKGEWNVYMKHWNYVPLDSIWGMKLNFTGSTNSKNLTEHNHQEHLTQKPYVHDNTQSVYFTDNESRVCMKLQNVTFNLQDLGQLYPENINGTSTVYLSYYLRNVVNESTTNRIYDLRPKRINFTKGDDQNQTITYSFVPPCILKNNTEIVMGVRNIFSNKSVETEKFNLINPYKVGLIGVENYHSYINSTVEFNYSFHEDKLPEHGKTQFIQLTLYDLHKWNSVYAFSHVNNGSFFVDFTKLGDIKRGVLSISMMNTSRECSSIIYPFRSYLKEPPRLPKRNFSIPIKYQEKNYCDYTNSSIFVEYDSKTFFKNNAYDFKTYVGGNPDLSAYVTPIAIHAAATALVIFAVHFFKKKENNETSTEELQKEQQFTSKTL</sequence>
<keyword evidence="4" id="KW-1133">Transmembrane helix</keyword>
<dbReference type="GO" id="GO:0004252">
    <property type="term" value="F:serine-type endopeptidase activity"/>
    <property type="evidence" value="ECO:0000318"/>
    <property type="project" value="GO_Central"/>
</dbReference>
<dbReference type="SUPFAM" id="SSF49785">
    <property type="entry name" value="Galactose-binding domain-like"/>
    <property type="match status" value="1"/>
</dbReference>
<dbReference type="Proteomes" id="UP000001542">
    <property type="component" value="Unassembled WGS sequence"/>
</dbReference>
<dbReference type="Gene3D" id="3.40.50.200">
    <property type="entry name" value="Peptidase S8/S53 domain"/>
    <property type="match status" value="1"/>
</dbReference>
<accession>A2E2H8</accession>
<evidence type="ECO:0000256" key="3">
    <source>
        <dbReference type="ARBA" id="ARBA00022825"/>
    </source>
</evidence>
<keyword evidence="3" id="KW-0720">Serine protease</keyword>
<dbReference type="FunFam" id="3.40.50.200:FF:000063">
    <property type="entry name" value="p-domain proprotein convertase, putative"/>
    <property type="match status" value="1"/>
</dbReference>
<keyword evidence="4" id="KW-0472">Membrane</keyword>
<proteinExistence type="predicted"/>
<dbReference type="InParanoid" id="A2E2H8"/>
<dbReference type="GO" id="GO:0016485">
    <property type="term" value="P:protein processing"/>
    <property type="evidence" value="ECO:0000318"/>
    <property type="project" value="GO_Central"/>
</dbReference>
<evidence type="ECO:0000313" key="5">
    <source>
        <dbReference type="EMBL" id="EAY13153.1"/>
    </source>
</evidence>
<keyword evidence="1" id="KW-0645">Protease</keyword>
<keyword evidence="2" id="KW-0378">Hydrolase</keyword>
<reference evidence="5" key="2">
    <citation type="journal article" date="2007" name="Science">
        <title>Draft genome sequence of the sexually transmitted pathogen Trichomonas vaginalis.</title>
        <authorList>
            <person name="Carlton J.M."/>
            <person name="Hirt R.P."/>
            <person name="Silva J.C."/>
            <person name="Delcher A.L."/>
            <person name="Schatz M."/>
            <person name="Zhao Q."/>
            <person name="Wortman J.R."/>
            <person name="Bidwell S.L."/>
            <person name="Alsmark U.C.M."/>
            <person name="Besteiro S."/>
            <person name="Sicheritz-Ponten T."/>
            <person name="Noel C.J."/>
            <person name="Dacks J.B."/>
            <person name="Foster P.G."/>
            <person name="Simillion C."/>
            <person name="Van de Peer Y."/>
            <person name="Miranda-Saavedra D."/>
            <person name="Barton G.J."/>
            <person name="Westrop G.D."/>
            <person name="Mueller S."/>
            <person name="Dessi D."/>
            <person name="Fiori P.L."/>
            <person name="Ren Q."/>
            <person name="Paulsen I."/>
            <person name="Zhang H."/>
            <person name="Bastida-Corcuera F.D."/>
            <person name="Simoes-Barbosa A."/>
            <person name="Brown M.T."/>
            <person name="Hayes R.D."/>
            <person name="Mukherjee M."/>
            <person name="Okumura C.Y."/>
            <person name="Schneider R."/>
            <person name="Smith A.J."/>
            <person name="Vanacova S."/>
            <person name="Villalvazo M."/>
            <person name="Haas B.J."/>
            <person name="Pertea M."/>
            <person name="Feldblyum T.V."/>
            <person name="Utterback T.R."/>
            <person name="Shu C.L."/>
            <person name="Osoegawa K."/>
            <person name="de Jong P.J."/>
            <person name="Hrdy I."/>
            <person name="Horvathova L."/>
            <person name="Zubacova Z."/>
            <person name="Dolezal P."/>
            <person name="Malik S.B."/>
            <person name="Logsdon J.M. Jr."/>
            <person name="Henze K."/>
            <person name="Gupta A."/>
            <person name="Wang C.C."/>
            <person name="Dunne R.L."/>
            <person name="Upcroft J.A."/>
            <person name="Upcroft P."/>
            <person name="White O."/>
            <person name="Salzberg S.L."/>
            <person name="Tang P."/>
            <person name="Chiu C.-H."/>
            <person name="Lee Y.-S."/>
            <person name="Embley T.M."/>
            <person name="Coombs G.H."/>
            <person name="Mottram J.C."/>
            <person name="Tachezy J."/>
            <person name="Fraser-Liggett C.M."/>
            <person name="Johnson P.J."/>
        </authorList>
    </citation>
    <scope>NUCLEOTIDE SEQUENCE [LARGE SCALE GENOMIC DNA]</scope>
    <source>
        <strain evidence="5">G3</strain>
    </source>
</reference>
<dbReference type="FunFam" id="2.60.120.260:FF:000123">
    <property type="entry name" value="Clan SB, family S8, subtilisin-like serine peptidase"/>
    <property type="match status" value="1"/>
</dbReference>
<evidence type="ECO:0000256" key="1">
    <source>
        <dbReference type="ARBA" id="ARBA00022670"/>
    </source>
</evidence>
<evidence type="ECO:0000256" key="4">
    <source>
        <dbReference type="SAM" id="Phobius"/>
    </source>
</evidence>
<organism evidence="5 6">
    <name type="scientific">Trichomonas vaginalis (strain ATCC PRA-98 / G3)</name>
    <dbReference type="NCBI Taxonomy" id="412133"/>
    <lineage>
        <taxon>Eukaryota</taxon>
        <taxon>Metamonada</taxon>
        <taxon>Parabasalia</taxon>
        <taxon>Trichomonadida</taxon>
        <taxon>Trichomonadidae</taxon>
        <taxon>Trichomonas</taxon>
    </lineage>
</organism>
<name>A2E2H8_TRIV3</name>
<gene>
    <name evidence="5" type="ORF">TVAG_444370</name>
</gene>
<dbReference type="EMBL" id="DS113290">
    <property type="protein sequence ID" value="EAY13153.1"/>
    <property type="molecule type" value="Genomic_DNA"/>
</dbReference>
<evidence type="ECO:0008006" key="7">
    <source>
        <dbReference type="Google" id="ProtNLM"/>
    </source>
</evidence>
<dbReference type="RefSeq" id="XP_001325376.1">
    <property type="nucleotide sequence ID" value="XM_001325341.1"/>
</dbReference>
<keyword evidence="6" id="KW-1185">Reference proteome</keyword>
<dbReference type="InterPro" id="IPR036852">
    <property type="entry name" value="Peptidase_S8/S53_dom_sf"/>
</dbReference>
<dbReference type="PANTHER" id="PTHR42884">
    <property type="entry name" value="PROPROTEIN CONVERTASE SUBTILISIN/KEXIN-RELATED"/>
    <property type="match status" value="1"/>
</dbReference>
<dbReference type="VEuPathDB" id="TrichDB:TVAGG3_0306130"/>
<protein>
    <recommendedName>
        <fullName evidence="7">P/Homo B domain-containing protein</fullName>
    </recommendedName>
</protein>
<dbReference type="Gene3D" id="2.60.120.260">
    <property type="entry name" value="Galactose-binding domain-like"/>
    <property type="match status" value="1"/>
</dbReference>
<reference evidence="5" key="1">
    <citation type="submission" date="2006-10" db="EMBL/GenBank/DDBJ databases">
        <authorList>
            <person name="Amadeo P."/>
            <person name="Zhao Q."/>
            <person name="Wortman J."/>
            <person name="Fraser-Liggett C."/>
            <person name="Carlton J."/>
        </authorList>
    </citation>
    <scope>NUCLEOTIDE SEQUENCE</scope>
    <source>
        <strain evidence="5">G3</strain>
    </source>
</reference>
<dbReference type="SUPFAM" id="SSF52743">
    <property type="entry name" value="Subtilisin-like"/>
    <property type="match status" value="1"/>
</dbReference>
<evidence type="ECO:0000313" key="6">
    <source>
        <dbReference type="Proteomes" id="UP000001542"/>
    </source>
</evidence>